<dbReference type="PRINTS" id="PR00944">
    <property type="entry name" value="CUEXPORT"/>
</dbReference>
<dbReference type="Proteomes" id="UP000276128">
    <property type="component" value="Unassembled WGS sequence"/>
</dbReference>
<feature type="domain" description="HMA" evidence="2">
    <location>
        <begin position="2"/>
        <end position="68"/>
    </location>
</feature>
<gene>
    <name evidence="3" type="ORF">EJQ19_04530</name>
</gene>
<dbReference type="PROSITE" id="PS50846">
    <property type="entry name" value="HMA_2"/>
    <property type="match status" value="1"/>
</dbReference>
<dbReference type="InterPro" id="IPR006121">
    <property type="entry name" value="HMA_dom"/>
</dbReference>
<name>A0A3S0A6V8_9BACL</name>
<proteinExistence type="predicted"/>
<dbReference type="Pfam" id="PF00403">
    <property type="entry name" value="HMA"/>
    <property type="match status" value="1"/>
</dbReference>
<dbReference type="FunFam" id="3.30.70.100:FF:000001">
    <property type="entry name" value="ATPase copper transporting beta"/>
    <property type="match status" value="1"/>
</dbReference>
<dbReference type="SUPFAM" id="SSF55008">
    <property type="entry name" value="HMA, heavy metal-associated domain"/>
    <property type="match status" value="1"/>
</dbReference>
<dbReference type="AlphaFoldDB" id="A0A3S0A6V8"/>
<reference evidence="3 4" key="1">
    <citation type="submission" date="2018-12" db="EMBL/GenBank/DDBJ databases">
        <title>Bacillus ochoae sp. nov., Paenibacillus whitsoniae sp. nov., Paenibacillus spiritus sp. nov. Isolated from the Mars Exploration Rover during spacecraft assembly.</title>
        <authorList>
            <person name="Seuylemezian A."/>
            <person name="Vaishampayan P."/>
        </authorList>
    </citation>
    <scope>NUCLEOTIDE SEQUENCE [LARGE SCALE GENOMIC DNA]</scope>
    <source>
        <strain evidence="3 4">MER 54</strain>
    </source>
</reference>
<accession>A0A3S0A6V8</accession>
<comment type="caution">
    <text evidence="3">The sequence shown here is derived from an EMBL/GenBank/DDBJ whole genome shotgun (WGS) entry which is preliminary data.</text>
</comment>
<keyword evidence="4" id="KW-1185">Reference proteome</keyword>
<dbReference type="GO" id="GO:0006825">
    <property type="term" value="P:copper ion transport"/>
    <property type="evidence" value="ECO:0007669"/>
    <property type="project" value="InterPro"/>
</dbReference>
<dbReference type="GO" id="GO:0005507">
    <property type="term" value="F:copper ion binding"/>
    <property type="evidence" value="ECO:0007669"/>
    <property type="project" value="InterPro"/>
</dbReference>
<dbReference type="InterPro" id="IPR036163">
    <property type="entry name" value="HMA_dom_sf"/>
</dbReference>
<sequence>MHKITMIVEGMSCNHCVRTIESALQQLGAMGKVDLAHKSVHIEYDNSNTAITQDKLKEAIENKGFEVVAL</sequence>
<protein>
    <submittedName>
        <fullName evidence="3">Copper chaperone</fullName>
    </submittedName>
</protein>
<keyword evidence="1" id="KW-0479">Metal-binding</keyword>
<dbReference type="InterPro" id="IPR000428">
    <property type="entry name" value="Cu-bd"/>
</dbReference>
<evidence type="ECO:0000313" key="4">
    <source>
        <dbReference type="Proteomes" id="UP000276128"/>
    </source>
</evidence>
<dbReference type="RefSeq" id="WP_126140005.1">
    <property type="nucleotide sequence ID" value="NZ_RXHU01000014.1"/>
</dbReference>
<organism evidence="3 4">
    <name type="scientific">Paenibacillus whitsoniae</name>
    <dbReference type="NCBI Taxonomy" id="2496558"/>
    <lineage>
        <taxon>Bacteria</taxon>
        <taxon>Bacillati</taxon>
        <taxon>Bacillota</taxon>
        <taxon>Bacilli</taxon>
        <taxon>Bacillales</taxon>
        <taxon>Paenibacillaceae</taxon>
        <taxon>Paenibacillus</taxon>
    </lineage>
</organism>
<evidence type="ECO:0000313" key="3">
    <source>
        <dbReference type="EMBL" id="RTE11005.1"/>
    </source>
</evidence>
<dbReference type="CDD" id="cd00371">
    <property type="entry name" value="HMA"/>
    <property type="match status" value="1"/>
</dbReference>
<dbReference type="OrthoDB" id="9813965at2"/>
<dbReference type="Gene3D" id="3.30.70.100">
    <property type="match status" value="1"/>
</dbReference>
<evidence type="ECO:0000256" key="1">
    <source>
        <dbReference type="ARBA" id="ARBA00022723"/>
    </source>
</evidence>
<dbReference type="EMBL" id="RXHU01000014">
    <property type="protein sequence ID" value="RTE11005.1"/>
    <property type="molecule type" value="Genomic_DNA"/>
</dbReference>
<evidence type="ECO:0000259" key="2">
    <source>
        <dbReference type="PROSITE" id="PS50846"/>
    </source>
</evidence>